<reference evidence="1 2" key="1">
    <citation type="journal article" date="2015" name="Nature">
        <title>rRNA introns, odd ribosomes, and small enigmatic genomes across a large radiation of phyla.</title>
        <authorList>
            <person name="Brown C.T."/>
            <person name="Hug L.A."/>
            <person name="Thomas B.C."/>
            <person name="Sharon I."/>
            <person name="Castelle C.J."/>
            <person name="Singh A."/>
            <person name="Wilkins M.J."/>
            <person name="Williams K.H."/>
            <person name="Banfield J.F."/>
        </authorList>
    </citation>
    <scope>NUCLEOTIDE SEQUENCE [LARGE SCALE GENOMIC DNA]</scope>
</reference>
<dbReference type="GO" id="GO:0005829">
    <property type="term" value="C:cytosol"/>
    <property type="evidence" value="ECO:0007669"/>
    <property type="project" value="TreeGrafter"/>
</dbReference>
<dbReference type="Gene3D" id="3.90.1070.10">
    <property type="match status" value="1"/>
</dbReference>
<dbReference type="AlphaFoldDB" id="A0A0G1HLE4"/>
<dbReference type="SUPFAM" id="SSF56784">
    <property type="entry name" value="HAD-like"/>
    <property type="match status" value="1"/>
</dbReference>
<evidence type="ECO:0008006" key="3">
    <source>
        <dbReference type="Google" id="ProtNLM"/>
    </source>
</evidence>
<dbReference type="Proteomes" id="UP000033907">
    <property type="component" value="Unassembled WGS sequence"/>
</dbReference>
<dbReference type="NCBIfam" id="TIGR01484">
    <property type="entry name" value="HAD-SF-IIB"/>
    <property type="match status" value="1"/>
</dbReference>
<dbReference type="GO" id="GO:0016791">
    <property type="term" value="F:phosphatase activity"/>
    <property type="evidence" value="ECO:0007669"/>
    <property type="project" value="TreeGrafter"/>
</dbReference>
<gene>
    <name evidence="1" type="ORF">UV91_C0003G0048</name>
</gene>
<dbReference type="PANTHER" id="PTHR10000">
    <property type="entry name" value="PHOSPHOSERINE PHOSPHATASE"/>
    <property type="match status" value="1"/>
</dbReference>
<dbReference type="InterPro" id="IPR023214">
    <property type="entry name" value="HAD_sf"/>
</dbReference>
<dbReference type="GO" id="GO:0000287">
    <property type="term" value="F:magnesium ion binding"/>
    <property type="evidence" value="ECO:0007669"/>
    <property type="project" value="TreeGrafter"/>
</dbReference>
<evidence type="ECO:0000313" key="1">
    <source>
        <dbReference type="EMBL" id="KKT11659.1"/>
    </source>
</evidence>
<dbReference type="PANTHER" id="PTHR10000:SF8">
    <property type="entry name" value="HAD SUPERFAMILY HYDROLASE-LIKE, TYPE 3"/>
    <property type="match status" value="1"/>
</dbReference>
<dbReference type="InterPro" id="IPR036412">
    <property type="entry name" value="HAD-like_sf"/>
</dbReference>
<dbReference type="InterPro" id="IPR006379">
    <property type="entry name" value="HAD-SF_hydro_IIB"/>
</dbReference>
<proteinExistence type="predicted"/>
<sequence length="251" mass="28915">MLPLDQMSRKDISRIKMIVFDVDGVLVPRGTKIKQVGHTTTLQTKVISKKQIEQIKALNKKGFLINISSGRGLYMLQEMFREILPFVSLTYECGSATWYRGKIYQHINSFERLRKVFPKLQRVADKNKNVKGFEPKEFIITVHCKRKLKEIEKTVKKEKGLTTHWNGEAYDVLITKDQTKALGLKQAMKIFKLRKENVMAIGDNYNDHELLGASGIPISADKSRVKGKFYVSLRGKFLPADKLMQRILELK</sequence>
<organism evidence="1 2">
    <name type="scientific">Candidatus Nomurabacteria bacterium GW2011_GWF2_43_24</name>
    <dbReference type="NCBI Taxonomy" id="1618778"/>
    <lineage>
        <taxon>Bacteria</taxon>
        <taxon>Candidatus Nomuraibacteriota</taxon>
    </lineage>
</organism>
<comment type="caution">
    <text evidence="1">The sequence shown here is derived from an EMBL/GenBank/DDBJ whole genome shotgun (WGS) entry which is preliminary data.</text>
</comment>
<protein>
    <recommendedName>
        <fullName evidence="3">Cof-like protein hydrolase</fullName>
    </recommendedName>
</protein>
<dbReference type="Pfam" id="PF08282">
    <property type="entry name" value="Hydrolase_3"/>
    <property type="match status" value="2"/>
</dbReference>
<evidence type="ECO:0000313" key="2">
    <source>
        <dbReference type="Proteomes" id="UP000033907"/>
    </source>
</evidence>
<dbReference type="Gene3D" id="3.40.50.1000">
    <property type="entry name" value="HAD superfamily/HAD-like"/>
    <property type="match status" value="1"/>
</dbReference>
<name>A0A0G1HLE4_9BACT</name>
<accession>A0A0G1HLE4</accession>
<dbReference type="EMBL" id="LCGH01000003">
    <property type="protein sequence ID" value="KKT11659.1"/>
    <property type="molecule type" value="Genomic_DNA"/>
</dbReference>